<dbReference type="Proteomes" id="UP000027073">
    <property type="component" value="Unassembled WGS sequence"/>
</dbReference>
<evidence type="ECO:0000313" key="3">
    <source>
        <dbReference type="EMBL" id="KDQ31024.1"/>
    </source>
</evidence>
<dbReference type="OrthoDB" id="10068368at2759"/>
<dbReference type="Pfam" id="PF00790">
    <property type="entry name" value="VHS"/>
    <property type="match status" value="1"/>
</dbReference>
<dbReference type="GO" id="GO:0006897">
    <property type="term" value="P:endocytosis"/>
    <property type="evidence" value="ECO:0007669"/>
    <property type="project" value="InterPro"/>
</dbReference>
<dbReference type="InterPro" id="IPR002014">
    <property type="entry name" value="VHS_dom"/>
</dbReference>
<dbReference type="GO" id="GO:0007015">
    <property type="term" value="P:actin filament organization"/>
    <property type="evidence" value="ECO:0007669"/>
    <property type="project" value="InterPro"/>
</dbReference>
<dbReference type="STRING" id="1137138.A0A067NSX4"/>
<dbReference type="Gene3D" id="1.20.58.160">
    <property type="match status" value="1"/>
</dbReference>
<dbReference type="AlphaFoldDB" id="A0A067NSX4"/>
<dbReference type="InterPro" id="IPR008942">
    <property type="entry name" value="ENTH_VHS"/>
</dbReference>
<sequence length="461" mass="51270">MSAISFAKQAFGREKPHSSITDWVEILTGSSYEEEAYDGIPELVDSINLQGAGTTEASRALRKKLKHGGPHQQYRAMVLLKALVENCGHKFQASFADDMLTDALKQITADPSGDPRVKKKVLLVLASWEQQYKSDPQMAHVAGLYRQCKQHRITQQQTIDNVVTSLGLPSQESEAARRKRAKKEAKEAKEKERQQKEEERLRQNRPRRPAFDFEKDKPKVLSSIVEASQATSNLINAIVLVNTEKDSISTNERVQECLEKAKVARKPVVRYIQLVENEELIGTLIETNERIIGALEMYDQLCLAEKQPPAVDETAANEVAPQMTGESEVFKLQEKQRAAIKRAKQVDNSNVHPDLQDLNFGAIGGSAANLPPPMKPSGQGEDGSDEEPYDFRGSLSDFSDYVSSDEETHNASSSRRPRKDYVDVSDDPDVEATVAIRPQAGQDDPFADPFADEVAIGPTKR</sequence>
<dbReference type="CDD" id="cd14232">
    <property type="entry name" value="GAT_LSB5"/>
    <property type="match status" value="1"/>
</dbReference>
<evidence type="ECO:0000259" key="2">
    <source>
        <dbReference type="PROSITE" id="PS50179"/>
    </source>
</evidence>
<dbReference type="EMBL" id="KL198006">
    <property type="protein sequence ID" value="KDQ31024.1"/>
    <property type="molecule type" value="Genomic_DNA"/>
</dbReference>
<dbReference type="GO" id="GO:0007034">
    <property type="term" value="P:vacuolar transport"/>
    <property type="evidence" value="ECO:0007669"/>
    <property type="project" value="UniProtKB-ARBA"/>
</dbReference>
<dbReference type="VEuPathDB" id="FungiDB:PLEOSDRAFT_1036554"/>
<reference evidence="4" key="1">
    <citation type="journal article" date="2014" name="Proc. Natl. Acad. Sci. U.S.A.">
        <title>Extensive sampling of basidiomycete genomes demonstrates inadequacy of the white-rot/brown-rot paradigm for wood decay fungi.</title>
        <authorList>
            <person name="Riley R."/>
            <person name="Salamov A.A."/>
            <person name="Brown D.W."/>
            <person name="Nagy L.G."/>
            <person name="Floudas D."/>
            <person name="Held B.W."/>
            <person name="Levasseur A."/>
            <person name="Lombard V."/>
            <person name="Morin E."/>
            <person name="Otillar R."/>
            <person name="Lindquist E.A."/>
            <person name="Sun H."/>
            <person name="LaButti K.M."/>
            <person name="Schmutz J."/>
            <person name="Jabbour D."/>
            <person name="Luo H."/>
            <person name="Baker S.E."/>
            <person name="Pisabarro A.G."/>
            <person name="Walton J.D."/>
            <person name="Blanchette R.A."/>
            <person name="Henrissat B."/>
            <person name="Martin F."/>
            <person name="Cullen D."/>
            <person name="Hibbett D.S."/>
            <person name="Grigoriev I.V."/>
        </authorList>
    </citation>
    <scope>NUCLEOTIDE SEQUENCE [LARGE SCALE GENOMIC DNA]</scope>
    <source>
        <strain evidence="4">PC15</strain>
    </source>
</reference>
<dbReference type="SUPFAM" id="SSF89009">
    <property type="entry name" value="GAT-like domain"/>
    <property type="match status" value="1"/>
</dbReference>
<proteinExistence type="predicted"/>
<name>A0A067NSX4_PLEO1</name>
<dbReference type="PROSITE" id="PS50179">
    <property type="entry name" value="VHS"/>
    <property type="match status" value="1"/>
</dbReference>
<evidence type="ECO:0000256" key="1">
    <source>
        <dbReference type="SAM" id="MobiDB-lite"/>
    </source>
</evidence>
<dbReference type="SUPFAM" id="SSF48464">
    <property type="entry name" value="ENTH/VHS domain"/>
    <property type="match status" value="1"/>
</dbReference>
<organism evidence="3 4">
    <name type="scientific">Pleurotus ostreatus (strain PC15)</name>
    <name type="common">Oyster mushroom</name>
    <dbReference type="NCBI Taxonomy" id="1137138"/>
    <lineage>
        <taxon>Eukaryota</taxon>
        <taxon>Fungi</taxon>
        <taxon>Dikarya</taxon>
        <taxon>Basidiomycota</taxon>
        <taxon>Agaricomycotina</taxon>
        <taxon>Agaricomycetes</taxon>
        <taxon>Agaricomycetidae</taxon>
        <taxon>Agaricales</taxon>
        <taxon>Pleurotineae</taxon>
        <taxon>Pleurotaceae</taxon>
        <taxon>Pleurotus</taxon>
    </lineage>
</organism>
<dbReference type="FunCoup" id="A0A067NSX4">
    <property type="interactions" value="19"/>
</dbReference>
<dbReference type="GO" id="GO:0043130">
    <property type="term" value="F:ubiquitin binding"/>
    <property type="evidence" value="ECO:0007669"/>
    <property type="project" value="InterPro"/>
</dbReference>
<accession>A0A067NSX4</accession>
<dbReference type="PANTHER" id="PTHR47789">
    <property type="entry name" value="LAS SEVENTEEN-BINDING PROTEIN 5"/>
    <property type="match status" value="1"/>
</dbReference>
<evidence type="ECO:0000313" key="4">
    <source>
        <dbReference type="Proteomes" id="UP000027073"/>
    </source>
</evidence>
<gene>
    <name evidence="3" type="ORF">PLEOSDRAFT_1036554</name>
</gene>
<dbReference type="PANTHER" id="PTHR47789:SF1">
    <property type="entry name" value="LAS SEVENTEEN-BINDING PROTEIN 5"/>
    <property type="match status" value="1"/>
</dbReference>
<dbReference type="Gene3D" id="1.25.40.90">
    <property type="match status" value="1"/>
</dbReference>
<feature type="compositionally biased region" description="Basic and acidic residues" evidence="1">
    <location>
        <begin position="184"/>
        <end position="202"/>
    </location>
</feature>
<dbReference type="HOGENOM" id="CLU_036827_3_1_1"/>
<dbReference type="GO" id="GO:0030479">
    <property type="term" value="C:actin cortical patch"/>
    <property type="evidence" value="ECO:0007669"/>
    <property type="project" value="TreeGrafter"/>
</dbReference>
<feature type="region of interest" description="Disordered" evidence="1">
    <location>
        <begin position="170"/>
        <end position="213"/>
    </location>
</feature>
<dbReference type="InterPro" id="IPR045007">
    <property type="entry name" value="LSB5"/>
</dbReference>
<dbReference type="SMART" id="SM00288">
    <property type="entry name" value="VHS"/>
    <property type="match status" value="1"/>
</dbReference>
<protein>
    <recommendedName>
        <fullName evidence="2">VHS domain-containing protein</fullName>
    </recommendedName>
</protein>
<dbReference type="CDD" id="cd16980">
    <property type="entry name" value="VHS_Lsb5"/>
    <property type="match status" value="1"/>
</dbReference>
<dbReference type="GO" id="GO:0051666">
    <property type="term" value="P:actin cortical patch localization"/>
    <property type="evidence" value="ECO:0007669"/>
    <property type="project" value="TreeGrafter"/>
</dbReference>
<dbReference type="InterPro" id="IPR038425">
    <property type="entry name" value="GAT_sf"/>
</dbReference>
<dbReference type="GO" id="GO:0035091">
    <property type="term" value="F:phosphatidylinositol binding"/>
    <property type="evidence" value="ECO:0007669"/>
    <property type="project" value="InterPro"/>
</dbReference>
<dbReference type="InterPro" id="IPR044103">
    <property type="entry name" value="GAT_LSB5"/>
</dbReference>
<dbReference type="InParanoid" id="A0A067NSX4"/>
<feature type="domain" description="VHS" evidence="2">
    <location>
        <begin position="27"/>
        <end position="156"/>
    </location>
</feature>
<feature type="region of interest" description="Disordered" evidence="1">
    <location>
        <begin position="343"/>
        <end position="461"/>
    </location>
</feature>